<comment type="subcellular location">
    <subcellularLocation>
        <location evidence="1">Cell membrane</location>
        <topology evidence="1">Multi-pass membrane protein</topology>
    </subcellularLocation>
</comment>
<dbReference type="GO" id="GO:0045202">
    <property type="term" value="C:synapse"/>
    <property type="evidence" value="ECO:0007669"/>
    <property type="project" value="TreeGrafter"/>
</dbReference>
<dbReference type="InterPro" id="IPR000276">
    <property type="entry name" value="GPCR_Rhodpsn"/>
</dbReference>
<comment type="caution">
    <text evidence="11">The sequence shown here is derived from an EMBL/GenBank/DDBJ whole genome shotgun (WGS) entry which is preliminary data.</text>
</comment>
<keyword evidence="2" id="KW-1003">Cell membrane</keyword>
<dbReference type="AlphaFoldDB" id="A0A7L2RIV3"/>
<organism evidence="11 12">
    <name type="scientific">Neodrepanis coruscans</name>
    <name type="common">wattled asity</name>
    <dbReference type="NCBI Taxonomy" id="254563"/>
    <lineage>
        <taxon>Eukaryota</taxon>
        <taxon>Metazoa</taxon>
        <taxon>Chordata</taxon>
        <taxon>Craniata</taxon>
        <taxon>Vertebrata</taxon>
        <taxon>Euteleostomi</taxon>
        <taxon>Archelosauria</taxon>
        <taxon>Archosauria</taxon>
        <taxon>Dinosauria</taxon>
        <taxon>Saurischia</taxon>
        <taxon>Theropoda</taxon>
        <taxon>Coelurosauria</taxon>
        <taxon>Aves</taxon>
        <taxon>Neognathae</taxon>
        <taxon>Neoaves</taxon>
        <taxon>Telluraves</taxon>
        <taxon>Australaves</taxon>
        <taxon>Passeriformes</taxon>
        <taxon>Philepittidae</taxon>
        <taxon>Neodrepanis</taxon>
    </lineage>
</organism>
<dbReference type="PROSITE" id="PS50262">
    <property type="entry name" value="G_PROTEIN_RECEP_F1_2"/>
    <property type="match status" value="1"/>
</dbReference>
<dbReference type="PANTHER" id="PTHR24247:SF199">
    <property type="entry name" value="HISTAMINE H4 RECEPTOR"/>
    <property type="match status" value="1"/>
</dbReference>
<dbReference type="GO" id="GO:0007197">
    <property type="term" value="P:adenylate cyclase-inhibiting G protein-coupled acetylcholine receptor signaling pathway"/>
    <property type="evidence" value="ECO:0007669"/>
    <property type="project" value="TreeGrafter"/>
</dbReference>
<feature type="non-terminal residue" evidence="11">
    <location>
        <position position="1"/>
    </location>
</feature>
<evidence type="ECO:0000256" key="9">
    <source>
        <dbReference type="SAM" id="Phobius"/>
    </source>
</evidence>
<feature type="domain" description="G-protein coupled receptors family 1 profile" evidence="10">
    <location>
        <begin position="23"/>
        <end position="119"/>
    </location>
</feature>
<sequence length="119" mass="13399">FSLGVLVLLAFLMVLLCLITILGNILVILAFIMDRNLRHRSNYFFVNLAVSDCMSLCLLSIGVFCMPLYIPYSLTGKWHLGRGVCKLWLVMDYLLCTASVFNIVLVSYDHFLSVTKAVS</sequence>
<evidence type="ECO:0000256" key="3">
    <source>
        <dbReference type="ARBA" id="ARBA00022692"/>
    </source>
</evidence>
<dbReference type="PRINTS" id="PR00237">
    <property type="entry name" value="GPCRRHODOPSN"/>
</dbReference>
<dbReference type="GO" id="GO:0005886">
    <property type="term" value="C:plasma membrane"/>
    <property type="evidence" value="ECO:0007669"/>
    <property type="project" value="UniProtKB-SubCell"/>
</dbReference>
<dbReference type="OrthoDB" id="10071887at2759"/>
<dbReference type="InterPro" id="IPR017452">
    <property type="entry name" value="GPCR_Rhodpsn_7TM"/>
</dbReference>
<gene>
    <name evidence="11" type="primary">Hrh3_1</name>
    <name evidence="11" type="ORF">NEOCOR_R08014</name>
</gene>
<evidence type="ECO:0000313" key="12">
    <source>
        <dbReference type="Proteomes" id="UP000560066"/>
    </source>
</evidence>
<dbReference type="GO" id="GO:0016907">
    <property type="term" value="F:G protein-coupled acetylcholine receptor activity"/>
    <property type="evidence" value="ECO:0007669"/>
    <property type="project" value="TreeGrafter"/>
</dbReference>
<feature type="transmembrane region" description="Helical" evidence="9">
    <location>
        <begin position="44"/>
        <end position="70"/>
    </location>
</feature>
<dbReference type="GO" id="GO:0007187">
    <property type="term" value="P:G protein-coupled receptor signaling pathway, coupled to cyclic nucleotide second messenger"/>
    <property type="evidence" value="ECO:0007669"/>
    <property type="project" value="TreeGrafter"/>
</dbReference>
<keyword evidence="3 9" id="KW-0812">Transmembrane</keyword>
<keyword evidence="5" id="KW-0297">G-protein coupled receptor</keyword>
<dbReference type="GO" id="GO:0030425">
    <property type="term" value="C:dendrite"/>
    <property type="evidence" value="ECO:0007669"/>
    <property type="project" value="TreeGrafter"/>
</dbReference>
<keyword evidence="7" id="KW-0675">Receptor</keyword>
<evidence type="ECO:0000256" key="8">
    <source>
        <dbReference type="ARBA" id="ARBA00023224"/>
    </source>
</evidence>
<feature type="transmembrane region" description="Helical" evidence="9">
    <location>
        <begin position="90"/>
        <end position="108"/>
    </location>
</feature>
<keyword evidence="4 9" id="KW-1133">Transmembrane helix</keyword>
<evidence type="ECO:0000256" key="6">
    <source>
        <dbReference type="ARBA" id="ARBA00023136"/>
    </source>
</evidence>
<keyword evidence="8" id="KW-0807">Transducer</keyword>
<dbReference type="SUPFAM" id="SSF81321">
    <property type="entry name" value="Family A G protein-coupled receptor-like"/>
    <property type="match status" value="1"/>
</dbReference>
<proteinExistence type="predicted"/>
<evidence type="ECO:0000256" key="2">
    <source>
        <dbReference type="ARBA" id="ARBA00022475"/>
    </source>
</evidence>
<evidence type="ECO:0000313" key="11">
    <source>
        <dbReference type="EMBL" id="NXS08939.1"/>
    </source>
</evidence>
<evidence type="ECO:0000256" key="4">
    <source>
        <dbReference type="ARBA" id="ARBA00022989"/>
    </source>
</evidence>
<keyword evidence="12" id="KW-1185">Reference proteome</keyword>
<dbReference type="GO" id="GO:0004993">
    <property type="term" value="F:G protein-coupled serotonin receptor activity"/>
    <property type="evidence" value="ECO:0007669"/>
    <property type="project" value="TreeGrafter"/>
</dbReference>
<evidence type="ECO:0000259" key="10">
    <source>
        <dbReference type="PROSITE" id="PS50262"/>
    </source>
</evidence>
<dbReference type="Pfam" id="PF00001">
    <property type="entry name" value="7tm_1"/>
    <property type="match status" value="1"/>
</dbReference>
<name>A0A7L2RIV3_9PASS</name>
<reference evidence="11 12" key="1">
    <citation type="submission" date="2019-09" db="EMBL/GenBank/DDBJ databases">
        <title>Bird 10,000 Genomes (B10K) Project - Family phase.</title>
        <authorList>
            <person name="Zhang G."/>
        </authorList>
    </citation>
    <scope>NUCLEOTIDE SEQUENCE [LARGE SCALE GENOMIC DNA]</scope>
    <source>
        <strain evidence="11">B10K-DU-002-79</strain>
    </source>
</reference>
<evidence type="ECO:0000256" key="1">
    <source>
        <dbReference type="ARBA" id="ARBA00004651"/>
    </source>
</evidence>
<keyword evidence="6 9" id="KW-0472">Membrane</keyword>
<protein>
    <submittedName>
        <fullName evidence="11">HRH3 protein</fullName>
    </submittedName>
</protein>
<evidence type="ECO:0000256" key="7">
    <source>
        <dbReference type="ARBA" id="ARBA00023170"/>
    </source>
</evidence>
<feature type="non-terminal residue" evidence="11">
    <location>
        <position position="119"/>
    </location>
</feature>
<dbReference type="Gene3D" id="1.20.1070.10">
    <property type="entry name" value="Rhodopsin 7-helix transmembrane proteins"/>
    <property type="match status" value="1"/>
</dbReference>
<evidence type="ECO:0000256" key="5">
    <source>
        <dbReference type="ARBA" id="ARBA00023040"/>
    </source>
</evidence>
<accession>A0A7L2RIV3</accession>
<dbReference type="Proteomes" id="UP000560066">
    <property type="component" value="Unassembled WGS sequence"/>
</dbReference>
<dbReference type="PANTHER" id="PTHR24247">
    <property type="entry name" value="5-HYDROXYTRYPTAMINE RECEPTOR"/>
    <property type="match status" value="1"/>
</dbReference>
<dbReference type="EMBL" id="VYZS01047513">
    <property type="protein sequence ID" value="NXS08939.1"/>
    <property type="molecule type" value="Genomic_DNA"/>
</dbReference>
<feature type="transmembrane region" description="Helical" evidence="9">
    <location>
        <begin position="6"/>
        <end position="32"/>
    </location>
</feature>